<name>A0A368TV34_9GAMM</name>
<evidence type="ECO:0000256" key="2">
    <source>
        <dbReference type="SAM" id="SignalP"/>
    </source>
</evidence>
<feature type="chain" id="PRO_5016810765" evidence="2">
    <location>
        <begin position="20"/>
        <end position="181"/>
    </location>
</feature>
<keyword evidence="2" id="KW-0732">Signal</keyword>
<evidence type="ECO:0000259" key="3">
    <source>
        <dbReference type="Pfam" id="PF13511"/>
    </source>
</evidence>
<dbReference type="Pfam" id="PF13511">
    <property type="entry name" value="DUF4124"/>
    <property type="match status" value="1"/>
</dbReference>
<dbReference type="EMBL" id="QPII01000009">
    <property type="protein sequence ID" value="RCV88649.1"/>
    <property type="molecule type" value="Genomic_DNA"/>
</dbReference>
<evidence type="ECO:0000313" key="5">
    <source>
        <dbReference type="Proteomes" id="UP000252405"/>
    </source>
</evidence>
<protein>
    <submittedName>
        <fullName evidence="4">DUF4124 domain-containing protein</fullName>
    </submittedName>
</protein>
<feature type="signal peptide" evidence="2">
    <location>
        <begin position="1"/>
        <end position="19"/>
    </location>
</feature>
<evidence type="ECO:0000313" key="4">
    <source>
        <dbReference type="EMBL" id="RCV88649.1"/>
    </source>
</evidence>
<dbReference type="AlphaFoldDB" id="A0A368TV34"/>
<accession>A0A368TV34</accession>
<proteinExistence type="predicted"/>
<sequence length="181" mass="19490">MKKALLAMVGLLVTTSALATTIYRTVDAQGNVIFTDSPDGGGEPVELTPLTVVPSRGLSGRAEPPRVEGVVPRVSESPGQPFMPYDAFRIVSPAHGADLAASYAGNVQVELAIQPELRPDHRVRLLLDGRVSQTAMHTTAFMLTDLDRGQYVIQAELLDAGGDIRHRTQPVTLRVQRSPAR</sequence>
<feature type="domain" description="DUF4124" evidence="3">
    <location>
        <begin position="11"/>
        <end position="54"/>
    </location>
</feature>
<gene>
    <name evidence="4" type="ORF">DU505_13330</name>
</gene>
<dbReference type="InterPro" id="IPR025392">
    <property type="entry name" value="DUF4124"/>
</dbReference>
<dbReference type="Proteomes" id="UP000252405">
    <property type="component" value="Unassembled WGS sequence"/>
</dbReference>
<feature type="region of interest" description="Disordered" evidence="1">
    <location>
        <begin position="56"/>
        <end position="75"/>
    </location>
</feature>
<evidence type="ECO:0000256" key="1">
    <source>
        <dbReference type="SAM" id="MobiDB-lite"/>
    </source>
</evidence>
<keyword evidence="5" id="KW-1185">Reference proteome</keyword>
<comment type="caution">
    <text evidence="4">The sequence shown here is derived from an EMBL/GenBank/DDBJ whole genome shotgun (WGS) entry which is preliminary data.</text>
</comment>
<reference evidence="4 5" key="1">
    <citation type="submission" date="2018-07" db="EMBL/GenBank/DDBJ databases">
        <title>Halomonas montanilacus sp. nov., isolated from Lake Pengyan on Tibetan Plateau.</title>
        <authorList>
            <person name="Lu H."/>
            <person name="Xing P."/>
            <person name="Wu Q."/>
        </authorList>
    </citation>
    <scope>NUCLEOTIDE SEQUENCE [LARGE SCALE GENOMIC DNA]</scope>
    <source>
        <strain evidence="4 5">PYC7W</strain>
    </source>
</reference>
<organism evidence="4 5">
    <name type="scientific">Billgrantia montanilacus</name>
    <dbReference type="NCBI Taxonomy" id="2282305"/>
    <lineage>
        <taxon>Bacteria</taxon>
        <taxon>Pseudomonadati</taxon>
        <taxon>Pseudomonadota</taxon>
        <taxon>Gammaproteobacteria</taxon>
        <taxon>Oceanospirillales</taxon>
        <taxon>Halomonadaceae</taxon>
        <taxon>Billgrantia</taxon>
    </lineage>
</organism>
<dbReference type="OrthoDB" id="6366673at2"/>
<dbReference type="RefSeq" id="WP_114479482.1">
    <property type="nucleotide sequence ID" value="NZ_QPII01000009.1"/>
</dbReference>